<evidence type="ECO:0000313" key="3">
    <source>
        <dbReference type="Proteomes" id="UP001521785"/>
    </source>
</evidence>
<feature type="compositionally biased region" description="Low complexity" evidence="1">
    <location>
        <begin position="49"/>
        <end position="59"/>
    </location>
</feature>
<feature type="region of interest" description="Disordered" evidence="1">
    <location>
        <begin position="1"/>
        <end position="59"/>
    </location>
</feature>
<organism evidence="2 3">
    <name type="scientific">Paraconiothyrium brasiliense</name>
    <dbReference type="NCBI Taxonomy" id="300254"/>
    <lineage>
        <taxon>Eukaryota</taxon>
        <taxon>Fungi</taxon>
        <taxon>Dikarya</taxon>
        <taxon>Ascomycota</taxon>
        <taxon>Pezizomycotina</taxon>
        <taxon>Dothideomycetes</taxon>
        <taxon>Pleosporomycetidae</taxon>
        <taxon>Pleosporales</taxon>
        <taxon>Massarineae</taxon>
        <taxon>Didymosphaeriaceae</taxon>
        <taxon>Paraconiothyrium</taxon>
    </lineage>
</organism>
<reference evidence="2 3" key="1">
    <citation type="submission" date="2024-02" db="EMBL/GenBank/DDBJ databases">
        <title>De novo assembly and annotation of 12 fungi associated with fruit tree decline syndrome in Ontario, Canada.</title>
        <authorList>
            <person name="Sulman M."/>
            <person name="Ellouze W."/>
            <person name="Ilyukhin E."/>
        </authorList>
    </citation>
    <scope>NUCLEOTIDE SEQUENCE [LARGE SCALE GENOMIC DNA]</scope>
    <source>
        <strain evidence="2 3">M42-189</strain>
    </source>
</reference>
<protein>
    <submittedName>
        <fullName evidence="2">Uncharacterized protein</fullName>
    </submittedName>
</protein>
<evidence type="ECO:0000313" key="2">
    <source>
        <dbReference type="EMBL" id="KAL1595827.1"/>
    </source>
</evidence>
<proteinExistence type="predicted"/>
<gene>
    <name evidence="2" type="ORF">SLS60_009517</name>
</gene>
<name>A0ABR3QVM9_9PLEO</name>
<comment type="caution">
    <text evidence="2">The sequence shown here is derived from an EMBL/GenBank/DDBJ whole genome shotgun (WGS) entry which is preliminary data.</text>
</comment>
<keyword evidence="3" id="KW-1185">Reference proteome</keyword>
<evidence type="ECO:0000256" key="1">
    <source>
        <dbReference type="SAM" id="MobiDB-lite"/>
    </source>
</evidence>
<dbReference type="Proteomes" id="UP001521785">
    <property type="component" value="Unassembled WGS sequence"/>
</dbReference>
<feature type="compositionally biased region" description="Basic residues" evidence="1">
    <location>
        <begin position="1"/>
        <end position="16"/>
    </location>
</feature>
<sequence>MGKKGVIFNHKKRTTRPPRPVKASGPSSPAWVTAPAPTIDPVKKQPMASPSSSFSGCGVGSVPESLLAGTTLFYPDRSTEVPALAIRARAPHLHLQAEASPHSTSAAIPIKSSLGPPAAPRRSAAPLEEHLGVSGLGGDSGPHGKSSAHQVKIPTLGQGTAPHGGCPRRNTRQVHPGPFIPPRFSPIQDTPPSPEEHGTVIVRGFDSPGKREVKKEPVLEVEDDPIKKWQEYRAVLAELREKYARMKLDWKREEKKGGLVRV</sequence>
<dbReference type="EMBL" id="JAKJXO020000015">
    <property type="protein sequence ID" value="KAL1595827.1"/>
    <property type="molecule type" value="Genomic_DNA"/>
</dbReference>
<feature type="region of interest" description="Disordered" evidence="1">
    <location>
        <begin position="97"/>
        <end position="178"/>
    </location>
</feature>
<accession>A0ABR3QVM9</accession>